<feature type="region of interest" description="Disordered" evidence="2">
    <location>
        <begin position="2508"/>
        <end position="2528"/>
    </location>
</feature>
<evidence type="ECO:0000256" key="2">
    <source>
        <dbReference type="SAM" id="MobiDB-lite"/>
    </source>
</evidence>
<feature type="compositionally biased region" description="Polar residues" evidence="2">
    <location>
        <begin position="2081"/>
        <end position="2095"/>
    </location>
</feature>
<dbReference type="RefSeq" id="XP_019914868.1">
    <property type="nucleotide sequence ID" value="XM_020059524.1"/>
</dbReference>
<keyword evidence="4" id="KW-1185">Reference proteome</keyword>
<feature type="region of interest" description="Disordered" evidence="2">
    <location>
        <begin position="1873"/>
        <end position="1908"/>
    </location>
</feature>
<accession>A0A1B1DZG9</accession>
<protein>
    <submittedName>
        <fullName evidence="3">Uncharacterized protein</fullName>
    </submittedName>
</protein>
<feature type="compositionally biased region" description="Low complexity" evidence="2">
    <location>
        <begin position="336"/>
        <end position="350"/>
    </location>
</feature>
<feature type="region of interest" description="Disordered" evidence="2">
    <location>
        <begin position="2026"/>
        <end position="2064"/>
    </location>
</feature>
<feature type="region of interest" description="Disordered" evidence="2">
    <location>
        <begin position="614"/>
        <end position="648"/>
    </location>
</feature>
<feature type="region of interest" description="Disordered" evidence="2">
    <location>
        <begin position="1520"/>
        <end position="1554"/>
    </location>
</feature>
<dbReference type="VEuPathDB" id="PlasmoDB:PCOAH_00027190"/>
<feature type="region of interest" description="Disordered" evidence="2">
    <location>
        <begin position="1611"/>
        <end position="1640"/>
    </location>
</feature>
<feature type="compositionally biased region" description="Basic and acidic residues" evidence="2">
    <location>
        <begin position="941"/>
        <end position="956"/>
    </location>
</feature>
<feature type="compositionally biased region" description="Basic and acidic residues" evidence="2">
    <location>
        <begin position="439"/>
        <end position="461"/>
    </location>
</feature>
<feature type="region of interest" description="Disordered" evidence="2">
    <location>
        <begin position="291"/>
        <end position="327"/>
    </location>
</feature>
<evidence type="ECO:0000313" key="4">
    <source>
        <dbReference type="Proteomes" id="UP000092716"/>
    </source>
</evidence>
<proteinExistence type="predicted"/>
<feature type="compositionally biased region" description="Polar residues" evidence="2">
    <location>
        <begin position="629"/>
        <end position="647"/>
    </location>
</feature>
<gene>
    <name evidence="3" type="ORF">PCOAH_00027190</name>
</gene>
<sequence>MSEQYQFGFYENTMKGQFRDYETHSDVSCKIGYSDSESEGVASIKDVPYYAYNYNLNNSKKEKLEKPVWKSIYDIEETTKNSFSDYEYNKNEQCDSGVESPRFGNTSGEEDTEEQFHLNGGEDPYAEVQEDGKIGEVTLMGRANQMEDTDEDEWGKEQTKTANRPQNLYAHMKGDGQIGALPFRETFGNFFNEGTHIGNHLSYNFRKEFENNMYNNLSAFKRSQNKFSVDDGDDASRHFLKPKTFKDSNGLFDDLGEEKLDIGFLRKEHEKLMKEGGSFKVVNNGNAAKVVTTGKRPNGYPTTGQSLHNPNAPKQKSKQNGSKLKKKHTLQYAVNSVDKNSSLSSGNSTSDTYEQDFVGKRKVHFKGDEMGKEDVDDAEEEEVDNEADHEELDEESEEADQDTDDVDDEMDDNTDDSLEQQEHTADPLTWKEKRGHANTRGEKNAWKEHTEEGDDPYEKKTGTTPSRSGAESESKPLKEEADENRMNEHIAKQIDFEWWKVNEKTNNQNDMAKSQEGSDKKGRILNRYEIPKDISYYVERYQRRKEGNNTDRSDDTEKDKQERMEDSSEEASTDGKSNPSGHISKEDFKVGGMHHKNIEQVSSSPFLSEQMGEVHNAEDADDTGEPTGEESQNGDVFTEGRSSSYSPTDGIKTVMHNDQMETGPFEIFNQRKEPYFNKRSTKGNEVHTGVDIGGGGSPGDYFSYDEKTGERTILNISPEDSLDRKNYPMDGTSPSMDEIYDKINAHFGTGMNSKNYVQIMAEGIHSGNKNIRTNLEGSKNGPFLEEEKKEKMDIFLNYLKCIDGDSLNKAFQYFVEKENDESVRKQLEMCLMGKEKEGTANKGTLTDEQTSTLVVSNQNTQTVSASLKNEQVQTNSKGGNMEDNFMQTDIKDVNTKLYVKNEMINKKTSVDSIFFRSLSRDGKNTPKSGAESGEEVAQLEAKMEDPPHDAHNPVDDNISREEYNELKKINELKEKILEKIKSCYDNMSENNEEEAAILMLHDRKERNNMGSSNGMDKGSNCYAEQGKNYNAKGKKKRSKGVLTMETFESMKSFEKEMNLLKSHNERLKRRIEKLYGEKERLKSDYVKMEKIKESQDSLFLATEKHIEKLHDQLDNLSRQNENMKGDLKQKSIQIIALESQIDLDDADGKNNEGDDPVDEFVQQRMCKPNADKTTDKLPFLDLNKQLDNFKGQIKDKKIIKEQINQLQKQLHALKDDIKMMESLKMENEKLKKLLSKKNSNLSEYEKSINRLEKNVGMLNDQNFDLRKENTNLSANVMALSRCDETINDLSEPSQKGTRTNRGEAQNREAITDRDNKIKHLEAHVDTLKQQIFDLKEEIFDLKEKNVQLKKSAMVSSSEDIQTVQSEAEKIYVDKINLLKGKLEESKTKISMLNGLLKTSNNQTTQLNKKVRTILKENKAWQKKYEKCLTYLESLKAKYDEEVLKVQRGKSPFLLGAPREVSTSPLRSVAISLNEPSGHDPLNADGLIEQKGRMSLEGEIYPTGEAPLEEEKKGEIDLVNKADTNGASPGKMHSHVRRTLNHQHEEKEDPNEGKSYKVSKLNGAESDRNIYLPFGENSNASFHIIHNENKDVSINDIFEIDNITRDIHRMFSDEEESSNGREKQHYAEKVKKADDRGTTDQLYYPPYGMPQLAQRNVREDTISFSDTHVVSGTEESYLVNNHLRAANKTNISHRGGFTNVLDHSAQKNENNLRSVFRYKINGEEEDVQIGNYNGGDYPQSQHSTAGRIAKTEQSGINELNNSKFGGHLMDDIYTKADANKSTNNHLNPLRYNPYEYNSVSVGTNTDVNRWGIPREDRTNNNPNRNDGERAEPKGEDANAQNKKSQAWIIDLKNNEVFPYRKLQNTFLTDEETHVISQGGPTTGQKKAPIKGHARPKSAKKKAKVVKHTQREEKIYNPNNRMNRSTNFRTFLRDQKCTKGQSVKKAKSKEKLHLLVNNISKLVKNKIKEELNNKNISKDILNFEITKIKKKANRSKESLNNKRQDTTIILSNDSMSLSSETLNGTLEMEDGSKKSRKWHNENATSSTSGRGTRMHASTNSTGSSMDINLGRIEMEGSREMCETNHTNGAHSENASRQTNHKHNASELFTGKKNSPPVSKEDYLYDDLLSTNFMLNDLSLNNATCLGPNMIGIEQTFPPELALVNMQGEEAIHLNKLPSTYLDNMKLYHHEDRNKTFQLGYNGYMEMNPSKPLDCNHANEKAKMNEVPINGDLKMNMGMIHDGVRRDMAAPAYYGINRSVENVNTQWGVNTINGDYQGVGNVAVGGMYPPCPNYNSDNTIFQVEKLNSSFLFDINSLRPEANPPFYDHAFLNYNQLDRSSAGIPNFSNEGKSTVGASHNGLQDAYPNCNKAISHSQAERGDQPCEEKNRNDTNDKNDTNDRNESGKIKEYLRDNQKGGLKNTRRSKSVDVKKVGVKNSLTNDPPSEKPKMKTQIFNYSGNRKNGLRDMSTYVDKVLEDMKSLIPSNVSSIVDKSPRGGKVTSSVNELVPIKCNSNGKTNQSKNPNMGDEDKVGILGKENDKLLNLHEKGDLIKDNSADANLDGTTRMSNLSHTSQDTLPSFSTKEGESENSLRIYNMEDNGHIRGINKSNDVQRNDYFLERVNNEDELLGKHFSLDRAQKKDTILLEEKNSDEGAKLNAHLGTTMGDITFADIGDLPLNAFSLDNMLKGIHLNSYANNGSNVLGNALIPSPSFVENGLRYKNHTEEKHQFQSETRKSLSSFREALKKQGILG</sequence>
<feature type="coiled-coil region" evidence="1">
    <location>
        <begin position="1196"/>
        <end position="1268"/>
    </location>
</feature>
<dbReference type="GeneID" id="30909447"/>
<feature type="compositionally biased region" description="Polar residues" evidence="2">
    <location>
        <begin position="300"/>
        <end position="309"/>
    </location>
</feature>
<evidence type="ECO:0000256" key="1">
    <source>
        <dbReference type="SAM" id="Coils"/>
    </source>
</evidence>
<feature type="compositionally biased region" description="Basic residues" evidence="2">
    <location>
        <begin position="1886"/>
        <end position="1906"/>
    </location>
</feature>
<feature type="region of interest" description="Disordered" evidence="2">
    <location>
        <begin position="2371"/>
        <end position="2448"/>
    </location>
</feature>
<dbReference type="Proteomes" id="UP000092716">
    <property type="component" value="Chromosome 9"/>
</dbReference>
<evidence type="ECO:0000313" key="3">
    <source>
        <dbReference type="EMBL" id="ANQ08173.1"/>
    </source>
</evidence>
<feature type="compositionally biased region" description="Polar residues" evidence="2">
    <location>
        <begin position="1873"/>
        <end position="1883"/>
    </location>
</feature>
<feature type="compositionally biased region" description="Basic and acidic residues" evidence="2">
    <location>
        <begin position="540"/>
        <end position="566"/>
    </location>
</feature>
<feature type="coiled-coil region" evidence="1">
    <location>
        <begin position="1317"/>
        <end position="1351"/>
    </location>
</feature>
<feature type="compositionally biased region" description="Basic and acidic residues" evidence="2">
    <location>
        <begin position="420"/>
        <end position="432"/>
    </location>
</feature>
<feature type="compositionally biased region" description="Basic and acidic residues" evidence="2">
    <location>
        <begin position="1824"/>
        <end position="1835"/>
    </location>
</feature>
<feature type="compositionally biased region" description="Polar residues" evidence="2">
    <location>
        <begin position="1287"/>
        <end position="1299"/>
    </location>
</feature>
<feature type="region of interest" description="Disordered" evidence="2">
    <location>
        <begin position="2081"/>
        <end position="2113"/>
    </location>
</feature>
<feature type="region of interest" description="Disordered" evidence="2">
    <location>
        <begin position="364"/>
        <end position="489"/>
    </location>
</feature>
<feature type="compositionally biased region" description="Polar residues" evidence="2">
    <location>
        <begin position="2509"/>
        <end position="2521"/>
    </location>
</feature>
<feature type="region of interest" description="Disordered" evidence="2">
    <location>
        <begin position="1804"/>
        <end position="1841"/>
    </location>
</feature>
<feature type="compositionally biased region" description="Basic and acidic residues" evidence="2">
    <location>
        <begin position="470"/>
        <end position="489"/>
    </location>
</feature>
<feature type="region of interest" description="Disordered" evidence="2">
    <location>
        <begin position="93"/>
        <end position="116"/>
    </location>
</feature>
<feature type="region of interest" description="Disordered" evidence="2">
    <location>
        <begin position="2560"/>
        <end position="2586"/>
    </location>
</feature>
<dbReference type="OrthoDB" id="387139at2759"/>
<feature type="region of interest" description="Disordered" evidence="2">
    <location>
        <begin position="919"/>
        <end position="956"/>
    </location>
</feature>
<organism evidence="3 4">
    <name type="scientific">Plasmodium coatneyi</name>
    <dbReference type="NCBI Taxonomy" id="208452"/>
    <lineage>
        <taxon>Eukaryota</taxon>
        <taxon>Sar</taxon>
        <taxon>Alveolata</taxon>
        <taxon>Apicomplexa</taxon>
        <taxon>Aconoidasida</taxon>
        <taxon>Haemosporida</taxon>
        <taxon>Plasmodiidae</taxon>
        <taxon>Plasmodium</taxon>
    </lineage>
</organism>
<feature type="region of interest" description="Disordered" evidence="2">
    <location>
        <begin position="1287"/>
        <end position="1306"/>
    </location>
</feature>
<feature type="compositionally biased region" description="Basic and acidic residues" evidence="2">
    <location>
        <begin position="2373"/>
        <end position="2412"/>
    </location>
</feature>
<feature type="compositionally biased region" description="Basic and acidic residues" evidence="2">
    <location>
        <begin position="1541"/>
        <end position="1554"/>
    </location>
</feature>
<feature type="compositionally biased region" description="Acidic residues" evidence="2">
    <location>
        <begin position="619"/>
        <end position="628"/>
    </location>
</feature>
<feature type="coiled-coil region" evidence="1">
    <location>
        <begin position="1050"/>
        <end position="1140"/>
    </location>
</feature>
<keyword evidence="1" id="KW-0175">Coiled coil</keyword>
<feature type="compositionally biased region" description="Basic residues" evidence="2">
    <location>
        <begin position="1531"/>
        <end position="1540"/>
    </location>
</feature>
<name>A0A1B1DZG9_9APIC</name>
<dbReference type="KEGG" id="pcot:PCOAH_00027190"/>
<feature type="region of interest" description="Disordered" evidence="2">
    <location>
        <begin position="679"/>
        <end position="698"/>
    </location>
</feature>
<feature type="region of interest" description="Disordered" evidence="2">
    <location>
        <begin position="336"/>
        <end position="355"/>
    </location>
</feature>
<feature type="compositionally biased region" description="Basic and acidic residues" evidence="2">
    <location>
        <begin position="1611"/>
        <end position="1637"/>
    </location>
</feature>
<feature type="compositionally biased region" description="Acidic residues" evidence="2">
    <location>
        <begin position="374"/>
        <end position="419"/>
    </location>
</feature>
<feature type="compositionally biased region" description="Polar residues" evidence="2">
    <location>
        <begin position="2039"/>
        <end position="2064"/>
    </location>
</feature>
<feature type="region of interest" description="Disordered" evidence="2">
    <location>
        <begin position="506"/>
        <end position="587"/>
    </location>
</feature>
<dbReference type="EMBL" id="CP016247">
    <property type="protein sequence ID" value="ANQ08173.1"/>
    <property type="molecule type" value="Genomic_DNA"/>
</dbReference>
<reference evidence="4" key="1">
    <citation type="submission" date="2016-06" db="EMBL/GenBank/DDBJ databases">
        <title>First high quality genome sequence of Plasmodium coatneyi using continuous long reads from single molecule, real-time sequencing.</title>
        <authorList>
            <person name="Chien J.-T."/>
            <person name="Pakala S.B."/>
            <person name="Geraldo J.A."/>
            <person name="Lapp S.A."/>
            <person name="Barnwell J.W."/>
            <person name="Kissinger J.C."/>
            <person name="Galinski M.R."/>
            <person name="Humphrey J.C."/>
        </authorList>
    </citation>
    <scope>NUCLEOTIDE SEQUENCE [LARGE SCALE GENOMIC DNA]</scope>
    <source>
        <strain evidence="4">Hackeri</strain>
    </source>
</reference>